<dbReference type="InterPro" id="IPR026985">
    <property type="entry name" value="FAAP24"/>
</dbReference>
<dbReference type="HOGENOM" id="CLU_1306305_0_0_1"/>
<keyword evidence="1" id="KW-0227">DNA damage</keyword>
<evidence type="ECO:0000259" key="5">
    <source>
        <dbReference type="Pfam" id="PF17949"/>
    </source>
</evidence>
<dbReference type="STRING" id="10228.B3RVW5"/>
<dbReference type="PhylomeDB" id="B3RVW5"/>
<dbReference type="Gene3D" id="1.10.150.20">
    <property type="entry name" value="5' to 3' exonuclease, C-terminal subdomain"/>
    <property type="match status" value="1"/>
</dbReference>
<dbReference type="Proteomes" id="UP000009022">
    <property type="component" value="Unassembled WGS sequence"/>
</dbReference>
<evidence type="ECO:0000256" key="2">
    <source>
        <dbReference type="ARBA" id="ARBA00023204"/>
    </source>
</evidence>
<dbReference type="PANTHER" id="PTHR31786:SF2">
    <property type="entry name" value="FANCONI ANEMIA CORE COMPLEX-ASSOCIATED PROTEIN 24"/>
    <property type="match status" value="1"/>
</dbReference>
<evidence type="ECO:0000256" key="3">
    <source>
        <dbReference type="SAM" id="MobiDB-lite"/>
    </source>
</evidence>
<evidence type="ECO:0000313" key="6">
    <source>
        <dbReference type="EMBL" id="EDV25569.1"/>
    </source>
</evidence>
<name>B3RVW5_TRIAD</name>
<dbReference type="SUPFAM" id="SSF47781">
    <property type="entry name" value="RuvA domain 2-like"/>
    <property type="match status" value="1"/>
</dbReference>
<evidence type="ECO:0000259" key="4">
    <source>
        <dbReference type="Pfam" id="PF12826"/>
    </source>
</evidence>
<sequence>MANSVKIKGMTSTPKQKKKKTSPTISPASRNIRVPTGHLIISDKYNDSRSIIQLLKGCGVIHFKENDIIDTTGWKEKLRKLMQSPLKVIILAEKTLTNNQYYDQLQTSAVIEFGMVLLPIHSTNDIASYLSSLVNQATRPVYHNKFLVKRKPEPINQAVVSTLKLLPSVGETKARLLLNRFHSIAGISHASVEELAEVIGSSSAVAVKKAF</sequence>
<dbReference type="InterPro" id="IPR041663">
    <property type="entry name" value="DisA/LigA_HHH"/>
</dbReference>
<accession>B3RVW5</accession>
<dbReference type="RefSeq" id="XP_002111602.1">
    <property type="nucleotide sequence ID" value="XM_002111566.1"/>
</dbReference>
<keyword evidence="2" id="KW-0234">DNA repair</keyword>
<feature type="domain" description="DisA/LigA helix-hairpin-helix motif" evidence="4">
    <location>
        <begin position="167"/>
        <end position="205"/>
    </location>
</feature>
<gene>
    <name evidence="6" type="ORF">TRIADDRAFT_55800</name>
</gene>
<dbReference type="OrthoDB" id="5975714at2759"/>
<dbReference type="GO" id="GO:0043240">
    <property type="term" value="C:Fanconi anaemia nuclear complex"/>
    <property type="evidence" value="ECO:0000318"/>
    <property type="project" value="GO_Central"/>
</dbReference>
<dbReference type="GeneID" id="6753315"/>
<dbReference type="AlphaFoldDB" id="B3RVW5"/>
<proteinExistence type="predicted"/>
<feature type="domain" description="Fanconi anemia core complex-associated protein 24 pseudonuclease" evidence="5">
    <location>
        <begin position="57"/>
        <end position="134"/>
    </location>
</feature>
<dbReference type="PANTHER" id="PTHR31786">
    <property type="entry name" value="FANCONI ANEMIA CORE COMPLEX-ASSOCIATED PROTEIN 24"/>
    <property type="match status" value="1"/>
</dbReference>
<protein>
    <recommendedName>
        <fullName evidence="8">Fanconi anemia core complex-associated protein 24 pseudonuclease domain-containing protein</fullName>
    </recommendedName>
</protein>
<dbReference type="GO" id="GO:0036297">
    <property type="term" value="P:interstrand cross-link repair"/>
    <property type="evidence" value="ECO:0007669"/>
    <property type="project" value="InterPro"/>
</dbReference>
<dbReference type="KEGG" id="tad:TRIADDRAFT_55800"/>
<dbReference type="Gene3D" id="3.40.50.10130">
    <property type="match status" value="1"/>
</dbReference>
<dbReference type="CTD" id="6753315"/>
<dbReference type="Pfam" id="PF12826">
    <property type="entry name" value="HHH_2"/>
    <property type="match status" value="1"/>
</dbReference>
<dbReference type="OMA" id="DECCHAL"/>
<organism evidence="6 7">
    <name type="scientific">Trichoplax adhaerens</name>
    <name type="common">Trichoplax reptans</name>
    <dbReference type="NCBI Taxonomy" id="10228"/>
    <lineage>
        <taxon>Eukaryota</taxon>
        <taxon>Metazoa</taxon>
        <taxon>Placozoa</taxon>
        <taxon>Uniplacotomia</taxon>
        <taxon>Trichoplacea</taxon>
        <taxon>Trichoplacidae</taxon>
        <taxon>Trichoplax</taxon>
    </lineage>
</organism>
<dbReference type="Pfam" id="PF17949">
    <property type="entry name" value="PND"/>
    <property type="match status" value="1"/>
</dbReference>
<feature type="region of interest" description="Disordered" evidence="3">
    <location>
        <begin position="1"/>
        <end position="30"/>
    </location>
</feature>
<evidence type="ECO:0000256" key="1">
    <source>
        <dbReference type="ARBA" id="ARBA00022763"/>
    </source>
</evidence>
<dbReference type="EMBL" id="DS985244">
    <property type="protein sequence ID" value="EDV25569.1"/>
    <property type="molecule type" value="Genomic_DNA"/>
</dbReference>
<dbReference type="InterPro" id="IPR040646">
    <property type="entry name" value="PND"/>
</dbReference>
<dbReference type="eggNOG" id="KOG2841">
    <property type="taxonomic scope" value="Eukaryota"/>
</dbReference>
<dbReference type="InterPro" id="IPR010994">
    <property type="entry name" value="RuvA_2-like"/>
</dbReference>
<dbReference type="GO" id="GO:0003682">
    <property type="term" value="F:chromatin binding"/>
    <property type="evidence" value="ECO:0000318"/>
    <property type="project" value="GO_Central"/>
</dbReference>
<evidence type="ECO:0000313" key="7">
    <source>
        <dbReference type="Proteomes" id="UP000009022"/>
    </source>
</evidence>
<dbReference type="InParanoid" id="B3RVW5"/>
<reference evidence="6 7" key="1">
    <citation type="journal article" date="2008" name="Nature">
        <title>The Trichoplax genome and the nature of placozoans.</title>
        <authorList>
            <person name="Srivastava M."/>
            <person name="Begovic E."/>
            <person name="Chapman J."/>
            <person name="Putnam N.H."/>
            <person name="Hellsten U."/>
            <person name="Kawashima T."/>
            <person name="Kuo A."/>
            <person name="Mitros T."/>
            <person name="Salamov A."/>
            <person name="Carpenter M.L."/>
            <person name="Signorovitch A.Y."/>
            <person name="Moreno M.A."/>
            <person name="Kamm K."/>
            <person name="Grimwood J."/>
            <person name="Schmutz J."/>
            <person name="Shapiro H."/>
            <person name="Grigoriev I.V."/>
            <person name="Buss L.W."/>
            <person name="Schierwater B."/>
            <person name="Dellaporta S.L."/>
            <person name="Rokhsar D.S."/>
        </authorList>
    </citation>
    <scope>NUCLEOTIDE SEQUENCE [LARGE SCALE GENOMIC DNA]</scope>
    <source>
        <strain evidence="6 7">Grell-BS-1999</strain>
    </source>
</reference>
<evidence type="ECO:0008006" key="8">
    <source>
        <dbReference type="Google" id="ProtNLM"/>
    </source>
</evidence>
<dbReference type="FunCoup" id="B3RVW5">
    <property type="interactions" value="703"/>
</dbReference>
<keyword evidence="7" id="KW-1185">Reference proteome</keyword>